<dbReference type="RefSeq" id="WP_120326807.1">
    <property type="nucleotide sequence ID" value="NZ_RAQQ01000002.1"/>
</dbReference>
<dbReference type="OrthoDB" id="9780430at2"/>
<dbReference type="GO" id="GO:0016829">
    <property type="term" value="F:lyase activity"/>
    <property type="evidence" value="ECO:0007669"/>
    <property type="project" value="UniProtKB-KW"/>
</dbReference>
<comment type="caution">
    <text evidence="1">The sequence shown here is derived from an EMBL/GenBank/DDBJ whole genome shotgun (WGS) entry which is preliminary data.</text>
</comment>
<accession>A0A420F706</accession>
<organism evidence="1 2">
    <name type="scientific">Micromonospora globbae</name>
    <dbReference type="NCBI Taxonomy" id="1894969"/>
    <lineage>
        <taxon>Bacteria</taxon>
        <taxon>Bacillati</taxon>
        <taxon>Actinomycetota</taxon>
        <taxon>Actinomycetes</taxon>
        <taxon>Micromonosporales</taxon>
        <taxon>Micromonosporaceae</taxon>
        <taxon>Micromonospora</taxon>
    </lineage>
</organism>
<dbReference type="EMBL" id="RAQQ01000002">
    <property type="protein sequence ID" value="RKF28720.1"/>
    <property type="molecule type" value="Genomic_DNA"/>
</dbReference>
<dbReference type="Gene3D" id="3.20.20.60">
    <property type="entry name" value="Phosphoenolpyruvate-binding domains"/>
    <property type="match status" value="1"/>
</dbReference>
<gene>
    <name evidence="1" type="ORF">D7I43_02980</name>
</gene>
<dbReference type="InterPro" id="IPR040442">
    <property type="entry name" value="Pyrv_kinase-like_dom_sf"/>
</dbReference>
<dbReference type="PANTHER" id="PTHR42905:SF16">
    <property type="entry name" value="CARBOXYPHOSPHONOENOLPYRUVATE PHOSPHONOMUTASE-LIKE PROTEIN (AFU_ORTHOLOGUE AFUA_5G07230)"/>
    <property type="match status" value="1"/>
</dbReference>
<dbReference type="Pfam" id="PF13714">
    <property type="entry name" value="PEP_mutase"/>
    <property type="match status" value="1"/>
</dbReference>
<dbReference type="SUPFAM" id="SSF51621">
    <property type="entry name" value="Phosphoenolpyruvate/pyruvate domain"/>
    <property type="match status" value="1"/>
</dbReference>
<dbReference type="CDD" id="cd00377">
    <property type="entry name" value="ICL_PEPM"/>
    <property type="match status" value="1"/>
</dbReference>
<keyword evidence="1" id="KW-0670">Pyruvate</keyword>
<evidence type="ECO:0000313" key="2">
    <source>
        <dbReference type="Proteomes" id="UP000285744"/>
    </source>
</evidence>
<dbReference type="InterPro" id="IPR015813">
    <property type="entry name" value="Pyrv/PenolPyrv_kinase-like_dom"/>
</dbReference>
<keyword evidence="1" id="KW-0456">Lyase</keyword>
<dbReference type="Proteomes" id="UP000285744">
    <property type="component" value="Unassembled WGS sequence"/>
</dbReference>
<sequence>MTLPSAPARHDRPAGDHAARCAEFRALHRPGRPLLLPNAWDHASAAALVARGHRAVGTTSLGVAAAAGLPDGTAATRAETLALAGRLRRLPALLTVDVEGGFADDPAEVAALAVELAGLGVVGINIEDGRPDGGLAAPEAVAERVAAVKAAVPDLFVNARTDAWWLGVPEPLDEGLARARAYRAAGADGVFAPGTVDPDTVRTLVAEVDAPLNVLYLPGGPGVAELGRLGVARVSTGSLLFRAALGGALSALEEVRAGAADTDGAGAPGRPTELPSYAQVQGLVEWGGEGEL</sequence>
<proteinExistence type="predicted"/>
<dbReference type="AlphaFoldDB" id="A0A420F706"/>
<reference evidence="1 2" key="1">
    <citation type="journal article" date="2018" name="Int. J. Syst. Evol. Microbiol.">
        <title>Micromonospora globbae sp. nov., an endophytic actinomycete isolated from roots of Globba winitii C. H. Wright.</title>
        <authorList>
            <person name="Kuncharoen N."/>
            <person name="Pittayakhajonwut P."/>
            <person name="Tanasupawat S."/>
        </authorList>
    </citation>
    <scope>NUCLEOTIDE SEQUENCE [LARGE SCALE GENOMIC DNA]</scope>
    <source>
        <strain evidence="1 2">WPS1-2</strain>
    </source>
</reference>
<dbReference type="InterPro" id="IPR039556">
    <property type="entry name" value="ICL/PEPM"/>
</dbReference>
<dbReference type="PANTHER" id="PTHR42905">
    <property type="entry name" value="PHOSPHOENOLPYRUVATE CARBOXYLASE"/>
    <property type="match status" value="1"/>
</dbReference>
<name>A0A420F706_9ACTN</name>
<protein>
    <submittedName>
        <fullName evidence="1">Isocitrate lyase/phosphoenolpyruvate mutase family protein</fullName>
    </submittedName>
</protein>
<evidence type="ECO:0000313" key="1">
    <source>
        <dbReference type="EMBL" id="RKF28720.1"/>
    </source>
</evidence>